<evidence type="ECO:0000313" key="6">
    <source>
        <dbReference type="Proteomes" id="UP000189705"/>
    </source>
</evidence>
<dbReference type="RefSeq" id="XP_025051694.1">
    <property type="nucleotide sequence ID" value="XM_025195909.1"/>
</dbReference>
<protein>
    <submittedName>
        <fullName evidence="7">HRAS-like suppressor 3</fullName>
    </submittedName>
</protein>
<dbReference type="GeneID" id="112549096"/>
<reference evidence="7" key="1">
    <citation type="submission" date="2025-08" db="UniProtKB">
        <authorList>
            <consortium name="RefSeq"/>
        </authorList>
    </citation>
    <scope>IDENTIFICATION</scope>
</reference>
<evidence type="ECO:0000256" key="1">
    <source>
        <dbReference type="ARBA" id="ARBA00007824"/>
    </source>
</evidence>
<dbReference type="GO" id="GO:0008970">
    <property type="term" value="F:phospholipase A1 activity"/>
    <property type="evidence" value="ECO:0007669"/>
    <property type="project" value="TreeGrafter"/>
</dbReference>
<dbReference type="InterPro" id="IPR007053">
    <property type="entry name" value="LRAT_dom"/>
</dbReference>
<proteinExistence type="inferred from homology"/>
<feature type="domain" description="LRAT" evidence="5">
    <location>
        <begin position="1"/>
        <end position="78"/>
    </location>
</feature>
<dbReference type="Proteomes" id="UP000189705">
    <property type="component" value="Unplaced"/>
</dbReference>
<dbReference type="InParanoid" id="A0A3Q0FWH3"/>
<dbReference type="Pfam" id="PF04970">
    <property type="entry name" value="LRAT"/>
    <property type="match status" value="1"/>
</dbReference>
<organism evidence="6 7">
    <name type="scientific">Alligator sinensis</name>
    <name type="common">Chinese alligator</name>
    <dbReference type="NCBI Taxonomy" id="38654"/>
    <lineage>
        <taxon>Eukaryota</taxon>
        <taxon>Metazoa</taxon>
        <taxon>Chordata</taxon>
        <taxon>Craniata</taxon>
        <taxon>Vertebrata</taxon>
        <taxon>Euteleostomi</taxon>
        <taxon>Archelosauria</taxon>
        <taxon>Archosauria</taxon>
        <taxon>Crocodylia</taxon>
        <taxon>Alligatoridae</taxon>
        <taxon>Alligatorinae</taxon>
        <taxon>Alligator</taxon>
    </lineage>
</organism>
<dbReference type="AlphaFoldDB" id="A0A3Q0FWH3"/>
<keyword evidence="6" id="KW-1185">Reference proteome</keyword>
<dbReference type="GO" id="GO:0070292">
    <property type="term" value="P:N-acylphosphatidylethanolamine metabolic process"/>
    <property type="evidence" value="ECO:0007669"/>
    <property type="project" value="TreeGrafter"/>
</dbReference>
<dbReference type="PROSITE" id="PS51934">
    <property type="entry name" value="LRAT"/>
    <property type="match status" value="1"/>
</dbReference>
<evidence type="ECO:0000256" key="3">
    <source>
        <dbReference type="ARBA" id="ARBA00022801"/>
    </source>
</evidence>
<keyword evidence="2" id="KW-0808">Transferase</keyword>
<accession>A0A3Q0FWH3</accession>
<dbReference type="InterPro" id="IPR051496">
    <property type="entry name" value="H-rev107_PLA/AT"/>
</dbReference>
<keyword evidence="4" id="KW-0443">Lipid metabolism</keyword>
<evidence type="ECO:0000313" key="7">
    <source>
        <dbReference type="RefSeq" id="XP_025051694.1"/>
    </source>
</evidence>
<keyword evidence="3" id="KW-0378">Hydrolase</keyword>
<comment type="similarity">
    <text evidence="1">Belongs to the H-rev107 family.</text>
</comment>
<evidence type="ECO:0000256" key="4">
    <source>
        <dbReference type="ARBA" id="ARBA00023098"/>
    </source>
</evidence>
<dbReference type="GO" id="GO:0004623">
    <property type="term" value="F:phospholipase A2 activity"/>
    <property type="evidence" value="ECO:0007669"/>
    <property type="project" value="TreeGrafter"/>
</dbReference>
<name>A0A3Q0FWH3_ALLSI</name>
<dbReference type="Gene3D" id="3.90.1720.10">
    <property type="entry name" value="endopeptidase domain like (from Nostoc punctiforme)"/>
    <property type="match status" value="1"/>
</dbReference>
<dbReference type="STRING" id="38654.A0A3Q0FWH3"/>
<dbReference type="PANTHER" id="PTHR13943">
    <property type="entry name" value="HRAS-LIKE SUPPRESSOR - RELATED"/>
    <property type="match status" value="1"/>
</dbReference>
<feature type="non-terminal residue" evidence="7">
    <location>
        <position position="1"/>
    </location>
</feature>
<dbReference type="KEGG" id="asn:112549096"/>
<dbReference type="GO" id="GO:0016410">
    <property type="term" value="F:N-acyltransferase activity"/>
    <property type="evidence" value="ECO:0007669"/>
    <property type="project" value="TreeGrafter"/>
</dbReference>
<evidence type="ECO:0000256" key="2">
    <source>
        <dbReference type="ARBA" id="ARBA00022679"/>
    </source>
</evidence>
<dbReference type="PANTHER" id="PTHR13943:SF31">
    <property type="entry name" value="PHOSPHOLIPASE A AND ACYLTRANSFERASE 3"/>
    <property type="match status" value="1"/>
</dbReference>
<gene>
    <name evidence="7" type="primary">LOC112549096</name>
</gene>
<evidence type="ECO:0000259" key="5">
    <source>
        <dbReference type="PROSITE" id="PS51934"/>
    </source>
</evidence>
<sequence length="133" mass="14178">GGLAPSWAVVKKERLCYILGGYKYRVNKYDSKRTLQAVEEILAEAEAEAGRKIWYNVFLQNCEHFVTELRYGQSISHELCASPGVSVRGAAGGAGLQLQEVPLQGPDASLGGSGSVGRVLIATSSSSQLLPVP</sequence>
<dbReference type="GO" id="GO:0005737">
    <property type="term" value="C:cytoplasm"/>
    <property type="evidence" value="ECO:0007669"/>
    <property type="project" value="TreeGrafter"/>
</dbReference>